<dbReference type="EMBL" id="LT604072">
    <property type="protein sequence ID" value="SCB04863.1"/>
    <property type="molecule type" value="Genomic_DNA"/>
</dbReference>
<gene>
    <name evidence="5" type="ORF">BN444_00365</name>
</gene>
<dbReference type="PATRIC" id="fig|1261556.5.peg.2210"/>
<reference evidence="6" key="1">
    <citation type="submission" date="2016-07" db="EMBL/GenBank/DDBJ databases">
        <authorList>
            <person name="Jaenicke Sebastian"/>
        </authorList>
    </citation>
    <scope>NUCLEOTIDE SEQUENCE [LARGE SCALE GENOMIC DNA]</scope>
</reference>
<dbReference type="InterPro" id="IPR010123">
    <property type="entry name" value="PHA_synth_III_E"/>
</dbReference>
<dbReference type="RefSeq" id="WP_058359843.1">
    <property type="nucleotide sequence ID" value="NZ_LT604072.1"/>
</dbReference>
<sequence length="404" mass="43218">MKASGGSGAGDFEALARQYWGAWSDALRQGGGAAAQAPADGAGHGSWREAIDTWAQWLPRGTGTQAEDAVSQLQQQAGEWFGAMQQVAAQFAGRDASSADVAEAWKQQVQGQREQMLQWLIGSARGAGQAGMDPWLQQAAHWLQGWQRDSGPWLQMPGFGPGRNHHARWRALAKAQQEYQAQLQAYLGQLQGAIDRAFGVFEAKLREHEDPGRQLTNARAMFDLWIDAAEEAYAASALSEEFREVYAGFANAQMRLRALLQRETEQLCEQLGLPTRTELDAAHRHIADLERRLRRLERGAAPAAAAAPSETTAGGKAAPRSPSRSRPAAAAPSEATATGARAKAAAKPSGARAASTPKPPAKPKPVAKSKSRANVKPKPVTKPKPAAVKPARGKSGAAPRRSRA</sequence>
<name>A0A1C3TNM9_XANCT</name>
<dbReference type="GO" id="GO:0042619">
    <property type="term" value="P:poly-hydroxybutyrate biosynthetic process"/>
    <property type="evidence" value="ECO:0007669"/>
    <property type="project" value="UniProtKB-KW"/>
</dbReference>
<dbReference type="Proteomes" id="UP000093071">
    <property type="component" value="Chromosome I"/>
</dbReference>
<dbReference type="Pfam" id="PF09712">
    <property type="entry name" value="PHA_synth_III_E"/>
    <property type="match status" value="1"/>
</dbReference>
<accession>A0A1C3TNM9</accession>
<evidence type="ECO:0000256" key="4">
    <source>
        <dbReference type="SAM" id="MobiDB-lite"/>
    </source>
</evidence>
<comment type="pathway">
    <text evidence="1">Biopolymer metabolism; poly-(R)-3-hydroxybutanoate biosynthesis.</text>
</comment>
<evidence type="ECO:0000256" key="1">
    <source>
        <dbReference type="ARBA" id="ARBA00004683"/>
    </source>
</evidence>
<feature type="compositionally biased region" description="Basic residues" evidence="4">
    <location>
        <begin position="365"/>
        <end position="381"/>
    </location>
</feature>
<proteinExistence type="predicted"/>
<evidence type="ECO:0000313" key="5">
    <source>
        <dbReference type="EMBL" id="SCB04863.1"/>
    </source>
</evidence>
<feature type="region of interest" description="Disordered" evidence="4">
    <location>
        <begin position="298"/>
        <end position="404"/>
    </location>
</feature>
<dbReference type="AlphaFoldDB" id="A0A1C3TNM9"/>
<keyword evidence="3" id="KW-0583">PHB biosynthesis</keyword>
<dbReference type="NCBIfam" id="TIGR01834">
    <property type="entry name" value="PHA_synth_III_E"/>
    <property type="match status" value="1"/>
</dbReference>
<organism evidence="5 6">
    <name type="scientific">Xanthomonas translucens pv. translucens DSM 18974</name>
    <dbReference type="NCBI Taxonomy" id="1261556"/>
    <lineage>
        <taxon>Bacteria</taxon>
        <taxon>Pseudomonadati</taxon>
        <taxon>Pseudomonadota</taxon>
        <taxon>Gammaproteobacteria</taxon>
        <taxon>Lysobacterales</taxon>
        <taxon>Lysobacteraceae</taxon>
        <taxon>Xanthomonas</taxon>
        <taxon>Xanthomonas translucens group</taxon>
    </lineage>
</organism>
<evidence type="ECO:0000256" key="2">
    <source>
        <dbReference type="ARBA" id="ARBA00019066"/>
    </source>
</evidence>
<dbReference type="UniPathway" id="UPA00917"/>
<evidence type="ECO:0000256" key="3">
    <source>
        <dbReference type="ARBA" id="ARBA00022752"/>
    </source>
</evidence>
<evidence type="ECO:0000313" key="6">
    <source>
        <dbReference type="Proteomes" id="UP000093071"/>
    </source>
</evidence>
<protein>
    <recommendedName>
        <fullName evidence="2">Poly(3-hydroxyalkanoate) polymerase subunit PhaE</fullName>
    </recommendedName>
</protein>
<feature type="compositionally biased region" description="Low complexity" evidence="4">
    <location>
        <begin position="299"/>
        <end position="356"/>
    </location>
</feature>